<evidence type="ECO:0000313" key="1">
    <source>
        <dbReference type="EMBL" id="QPG06501.1"/>
    </source>
</evidence>
<dbReference type="EMBL" id="CP064795">
    <property type="protein sequence ID" value="QPG06501.1"/>
    <property type="molecule type" value="Genomic_DNA"/>
</dbReference>
<accession>A0A7S9HDQ0</accession>
<dbReference type="AlphaFoldDB" id="A0A7S9HDQ0"/>
<organism evidence="1 2">
    <name type="scientific">Salinimonas marina</name>
    <dbReference type="NCBI Taxonomy" id="2785918"/>
    <lineage>
        <taxon>Bacteria</taxon>
        <taxon>Pseudomonadati</taxon>
        <taxon>Pseudomonadota</taxon>
        <taxon>Gammaproteobacteria</taxon>
        <taxon>Alteromonadales</taxon>
        <taxon>Alteromonadaceae</taxon>
        <taxon>Alteromonas/Salinimonas group</taxon>
        <taxon>Salinimonas</taxon>
    </lineage>
</organism>
<name>A0A7S9HDQ0_9ALTE</name>
<evidence type="ECO:0000313" key="2">
    <source>
        <dbReference type="Proteomes" id="UP000595095"/>
    </source>
</evidence>
<gene>
    <name evidence="1" type="ORF">IT774_04840</name>
</gene>
<keyword evidence="2" id="KW-1185">Reference proteome</keyword>
<dbReference type="RefSeq" id="WP_195811577.1">
    <property type="nucleotide sequence ID" value="NZ_CP064795.1"/>
</dbReference>
<sequence>MNLSECLIAGFMLTTSAVAVAKLQFQWQQQLFLLKRQQASSSEHHNSVWNLYQVGAPDAETPQRNMLQAVQQHIMAVATDTESPYAFAFDDATLQHQQAIMVGQALDFEVTAPQQSAITKVTLGYNPHPEGTEAGVQHQVLVARPAATFPLTQLNFDRLYPASE</sequence>
<protein>
    <submittedName>
        <fullName evidence="1">Uncharacterized protein</fullName>
    </submittedName>
</protein>
<reference evidence="1 2" key="1">
    <citation type="submission" date="2020-11" db="EMBL/GenBank/DDBJ databases">
        <title>Complete genome sequence for Salinimonas sp. strain G2-b.</title>
        <authorList>
            <person name="Park S.-J."/>
        </authorList>
    </citation>
    <scope>NUCLEOTIDE SEQUENCE [LARGE SCALE GENOMIC DNA]</scope>
    <source>
        <strain evidence="1 2">G2-b</strain>
    </source>
</reference>
<dbReference type="Proteomes" id="UP000595095">
    <property type="component" value="Chromosome"/>
</dbReference>
<dbReference type="KEGG" id="smaa:IT774_04840"/>
<proteinExistence type="predicted"/>